<evidence type="ECO:0000313" key="2">
    <source>
        <dbReference type="EMBL" id="KAH7331623.1"/>
    </source>
</evidence>
<feature type="domain" description="Reverse transcriptase zinc-binding" evidence="1">
    <location>
        <begin position="376"/>
        <end position="453"/>
    </location>
</feature>
<organism evidence="2 3">
    <name type="scientific">Ceratopteris richardii</name>
    <name type="common">Triangle waterfern</name>
    <dbReference type="NCBI Taxonomy" id="49495"/>
    <lineage>
        <taxon>Eukaryota</taxon>
        <taxon>Viridiplantae</taxon>
        <taxon>Streptophyta</taxon>
        <taxon>Embryophyta</taxon>
        <taxon>Tracheophyta</taxon>
        <taxon>Polypodiopsida</taxon>
        <taxon>Polypodiidae</taxon>
        <taxon>Polypodiales</taxon>
        <taxon>Pteridineae</taxon>
        <taxon>Pteridaceae</taxon>
        <taxon>Parkerioideae</taxon>
        <taxon>Ceratopteris</taxon>
    </lineage>
</organism>
<name>A0A8T2SIC1_CERRI</name>
<comment type="caution">
    <text evidence="2">The sequence shown here is derived from an EMBL/GenBank/DDBJ whole genome shotgun (WGS) entry which is preliminary data.</text>
</comment>
<protein>
    <recommendedName>
        <fullName evidence="1">Reverse transcriptase zinc-binding domain-containing protein</fullName>
    </recommendedName>
</protein>
<gene>
    <name evidence="2" type="ORF">KP509_20G043800</name>
</gene>
<sequence>MFFLLEAKMNSRHIHGISLYGIQRIAVADKENVHNIIDTLALFSKASALNINKKKSALVDISAQDIRGIQWEGSRIEKGTVFRHLGYPLGVNVSDKDRIDWVMHKWPLHARVRIVQAFLQPYIMYYLLLLDWKKCHIRDFECLLKNFLWEKKHSRALVLSSCFVCQPRANGGLGILNLHSHTIARRAAFIMRITSAHPPLWFDIFWKILENAEVRFKGIWKLDAWNNFFSHVPLYSSSRTLNFLLRSFKSATSYLKWNGRQRYVGNSFASLSPYWSFLSNPPIAHLLGSAARYLNNKGIDSIGKCYDSKWDLLSFPLVRRKYSVGPTYRSAWVQLSHPWRDWLLAKHSRWWNGTANTFYYSFLLSDSIASQCNFRWNLQKHRSWWRSRFHSIWYSSLTFKMKIFMWKIFVGHFTLGAFLSKHGLQGARCPHCSSYAENMRHAFWRCQRIQGWWNTLFLFPTWERKPTKADCTFLLFDNENAISHWIRKRCVLLLLWNIWMLRNAKLFGNKISIRNFSWKLCKTHLRSDIAAMPSLDRPAFISFLEAI</sequence>
<evidence type="ECO:0000313" key="3">
    <source>
        <dbReference type="Proteomes" id="UP000825935"/>
    </source>
</evidence>
<dbReference type="Pfam" id="PF13966">
    <property type="entry name" value="zf-RVT"/>
    <property type="match status" value="1"/>
</dbReference>
<evidence type="ECO:0000259" key="1">
    <source>
        <dbReference type="Pfam" id="PF13966"/>
    </source>
</evidence>
<dbReference type="EMBL" id="CM035425">
    <property type="protein sequence ID" value="KAH7331623.1"/>
    <property type="molecule type" value="Genomic_DNA"/>
</dbReference>
<dbReference type="Proteomes" id="UP000825935">
    <property type="component" value="Chromosome 20"/>
</dbReference>
<keyword evidence="3" id="KW-1185">Reference proteome</keyword>
<proteinExistence type="predicted"/>
<dbReference type="OrthoDB" id="667521at2759"/>
<dbReference type="InterPro" id="IPR026960">
    <property type="entry name" value="RVT-Znf"/>
</dbReference>
<reference evidence="2" key="1">
    <citation type="submission" date="2021-08" db="EMBL/GenBank/DDBJ databases">
        <title>WGS assembly of Ceratopteris richardii.</title>
        <authorList>
            <person name="Marchant D.B."/>
            <person name="Chen G."/>
            <person name="Jenkins J."/>
            <person name="Shu S."/>
            <person name="Leebens-Mack J."/>
            <person name="Grimwood J."/>
            <person name="Schmutz J."/>
            <person name="Soltis P."/>
            <person name="Soltis D."/>
            <person name="Chen Z.-H."/>
        </authorList>
    </citation>
    <scope>NUCLEOTIDE SEQUENCE</scope>
    <source>
        <strain evidence="2">Whitten #5841</strain>
        <tissue evidence="2">Leaf</tissue>
    </source>
</reference>
<accession>A0A8T2SIC1</accession>
<dbReference type="AlphaFoldDB" id="A0A8T2SIC1"/>